<accession>S0KUR2</accession>
<dbReference type="Pfam" id="PF00903">
    <property type="entry name" value="Glyoxalase"/>
    <property type="match status" value="2"/>
</dbReference>
<dbReference type="Proteomes" id="UP000015961">
    <property type="component" value="Unassembled WGS sequence"/>
</dbReference>
<name>S0KUR2_9ENTE</name>
<comment type="caution">
    <text evidence="2">The sequence shown here is derived from an EMBL/GenBank/DDBJ whole genome shotgun (WGS) entry which is preliminary data.</text>
</comment>
<evidence type="ECO:0000259" key="1">
    <source>
        <dbReference type="PROSITE" id="PS51819"/>
    </source>
</evidence>
<dbReference type="PANTHER" id="PTHR43279:SF1">
    <property type="entry name" value="CATECHOL-2,3-DIOXYGENASE"/>
    <property type="match status" value="1"/>
</dbReference>
<evidence type="ECO:0000313" key="2">
    <source>
        <dbReference type="EMBL" id="EOT87451.1"/>
    </source>
</evidence>
<dbReference type="CDD" id="cd16359">
    <property type="entry name" value="VOC_BsCatE_like_C"/>
    <property type="match status" value="1"/>
</dbReference>
<dbReference type="InterPro" id="IPR037523">
    <property type="entry name" value="VOC_core"/>
</dbReference>
<dbReference type="SUPFAM" id="SSF54593">
    <property type="entry name" value="Glyoxalase/Bleomycin resistance protein/Dihydroxybiphenyl dioxygenase"/>
    <property type="match status" value="2"/>
</dbReference>
<dbReference type="InterPro" id="IPR004360">
    <property type="entry name" value="Glyas_Fos-R_dOase_dom"/>
</dbReference>
<dbReference type="InterPro" id="IPR029068">
    <property type="entry name" value="Glyas_Bleomycin-R_OHBP_Dase"/>
</dbReference>
<dbReference type="PROSITE" id="PS51819">
    <property type="entry name" value="VOC"/>
    <property type="match status" value="2"/>
</dbReference>
<feature type="domain" description="VOC" evidence="1">
    <location>
        <begin position="172"/>
        <end position="288"/>
    </location>
</feature>
<feature type="domain" description="VOC" evidence="1">
    <location>
        <begin position="14"/>
        <end position="130"/>
    </location>
</feature>
<dbReference type="AlphaFoldDB" id="S0KUR2"/>
<dbReference type="RefSeq" id="WP_016185005.1">
    <property type="nucleotide sequence ID" value="NZ_ASWO01000001.1"/>
</dbReference>
<dbReference type="PATRIC" id="fig|1140003.3.peg.508"/>
<dbReference type="eggNOG" id="COG2514">
    <property type="taxonomic scope" value="Bacteria"/>
</dbReference>
<dbReference type="OrthoDB" id="9792626at2"/>
<dbReference type="CDD" id="cd07255">
    <property type="entry name" value="VOC_BsCatE_like_N"/>
    <property type="match status" value="1"/>
</dbReference>
<dbReference type="PANTHER" id="PTHR43279">
    <property type="entry name" value="CATECHOL-2,3-DIOXYGENASE"/>
    <property type="match status" value="1"/>
</dbReference>
<evidence type="ECO:0000313" key="3">
    <source>
        <dbReference type="Proteomes" id="UP000015961"/>
    </source>
</evidence>
<organism evidence="2 3">
    <name type="scientific">Enterococcus sulfureus ATCC 49903</name>
    <dbReference type="NCBI Taxonomy" id="1140003"/>
    <lineage>
        <taxon>Bacteria</taxon>
        <taxon>Bacillati</taxon>
        <taxon>Bacillota</taxon>
        <taxon>Bacilli</taxon>
        <taxon>Lactobacillales</taxon>
        <taxon>Enterococcaceae</taxon>
        <taxon>Enterococcus</taxon>
    </lineage>
</organism>
<sequence length="288" mass="32284">MTTSIPFQIASETHIGLVALNVADLENMTDFYTQVIGLRILSQTTTQTNLGVLDAHPLLVLKKIDHPLPLTKRTGLYHVAFLVPDRGALGEALRHYLTIDAPLVGASDHGYSEALYLTDPEGNGIEVYRDKPMSEWDIRENGEIHGITIEMDAQGVIDAATKEWQGFSEETIVGHVHLKVADLEKTETFFTDVLGLSLKSNFGRQAKFFAAGTYHHHIGSNIWMGEHVPAMQEHDLGLSYFSFLVPTKHELERLRTHLIEKNIPYQLENMALWLVDPNGITIKIDVQH</sequence>
<proteinExistence type="predicted"/>
<protein>
    <recommendedName>
        <fullName evidence="1">VOC domain-containing protein</fullName>
    </recommendedName>
</protein>
<keyword evidence="3" id="KW-1185">Reference proteome</keyword>
<dbReference type="Gene3D" id="3.10.180.10">
    <property type="entry name" value="2,3-Dihydroxybiphenyl 1,2-Dioxygenase, domain 1"/>
    <property type="match status" value="2"/>
</dbReference>
<dbReference type="STRING" id="1140003.OMY_00514"/>
<gene>
    <name evidence="2" type="ORF">I573_00507</name>
</gene>
<dbReference type="EMBL" id="ASWO01000001">
    <property type="protein sequence ID" value="EOT87451.1"/>
    <property type="molecule type" value="Genomic_DNA"/>
</dbReference>
<reference evidence="2 3" key="1">
    <citation type="submission" date="2013-03" db="EMBL/GenBank/DDBJ databases">
        <title>The Genome Sequence of Enterococcus sulfureus ATCC_49903 (PacBio/Illumina hybrid assembly).</title>
        <authorList>
            <consortium name="The Broad Institute Genomics Platform"/>
            <consortium name="The Broad Institute Genome Sequencing Center for Infectious Disease"/>
            <person name="Earl A."/>
            <person name="Russ C."/>
            <person name="Gilmore M."/>
            <person name="Surin D."/>
            <person name="Walker B."/>
            <person name="Young S."/>
            <person name="Zeng Q."/>
            <person name="Gargeya S."/>
            <person name="Fitzgerald M."/>
            <person name="Haas B."/>
            <person name="Abouelleil A."/>
            <person name="Allen A.W."/>
            <person name="Alvarado L."/>
            <person name="Arachchi H.M."/>
            <person name="Berlin A.M."/>
            <person name="Chapman S.B."/>
            <person name="Gainer-Dewar J."/>
            <person name="Goldberg J."/>
            <person name="Griggs A."/>
            <person name="Gujja S."/>
            <person name="Hansen M."/>
            <person name="Howarth C."/>
            <person name="Imamovic A."/>
            <person name="Ireland A."/>
            <person name="Larimer J."/>
            <person name="McCowan C."/>
            <person name="Murphy C."/>
            <person name="Pearson M."/>
            <person name="Poon T.W."/>
            <person name="Priest M."/>
            <person name="Roberts A."/>
            <person name="Saif S."/>
            <person name="Shea T."/>
            <person name="Sisk P."/>
            <person name="Sykes S."/>
            <person name="Wortman J."/>
            <person name="Nusbaum C."/>
            <person name="Birren B."/>
        </authorList>
    </citation>
    <scope>NUCLEOTIDE SEQUENCE [LARGE SCALE GENOMIC DNA]</scope>
    <source>
        <strain evidence="2 3">ATCC 49903</strain>
    </source>
</reference>